<keyword evidence="4" id="KW-1185">Reference proteome</keyword>
<comment type="caution">
    <text evidence="3">The sequence shown here is derived from an EMBL/GenBank/DDBJ whole genome shotgun (WGS) entry which is preliminary data.</text>
</comment>
<feature type="compositionally biased region" description="Basic residues" evidence="1">
    <location>
        <begin position="463"/>
        <end position="490"/>
    </location>
</feature>
<dbReference type="STRING" id="106004.A0A1Y2DTY4"/>
<feature type="compositionally biased region" description="Basic residues" evidence="1">
    <location>
        <begin position="390"/>
        <end position="401"/>
    </location>
</feature>
<feature type="domain" description="GmrSD restriction endonucleases N-terminal" evidence="2">
    <location>
        <begin position="4"/>
        <end position="123"/>
    </location>
</feature>
<accession>A0A1Y2DTY4</accession>
<reference evidence="3 4" key="1">
    <citation type="submission" date="2016-07" db="EMBL/GenBank/DDBJ databases">
        <title>Pervasive Adenine N6-methylation of Active Genes in Fungi.</title>
        <authorList>
            <consortium name="DOE Joint Genome Institute"/>
            <person name="Mondo S.J."/>
            <person name="Dannebaum R.O."/>
            <person name="Kuo R.C."/>
            <person name="Labutti K."/>
            <person name="Haridas S."/>
            <person name="Kuo A."/>
            <person name="Salamov A."/>
            <person name="Ahrendt S.R."/>
            <person name="Lipzen A."/>
            <person name="Sullivan W."/>
            <person name="Andreopoulos W.B."/>
            <person name="Clum A."/>
            <person name="Lindquist E."/>
            <person name="Daum C."/>
            <person name="Ramamoorthy G.K."/>
            <person name="Gryganskyi A."/>
            <person name="Culley D."/>
            <person name="Magnuson J.K."/>
            <person name="James T.Y."/>
            <person name="O'Malley M.A."/>
            <person name="Stajich J.E."/>
            <person name="Spatafora J.W."/>
            <person name="Visel A."/>
            <person name="Grigoriev I.V."/>
        </authorList>
    </citation>
    <scope>NUCLEOTIDE SEQUENCE [LARGE SCALE GENOMIC DNA]</scope>
    <source>
        <strain evidence="3 4">62-1032</strain>
    </source>
</reference>
<dbReference type="PANTHER" id="PTHR39639">
    <property type="entry name" value="CHROMOSOME 16, WHOLE GENOME SHOTGUN SEQUENCE"/>
    <property type="match status" value="1"/>
</dbReference>
<feature type="compositionally biased region" description="Polar residues" evidence="1">
    <location>
        <begin position="404"/>
        <end position="417"/>
    </location>
</feature>
<dbReference type="Proteomes" id="UP000193467">
    <property type="component" value="Unassembled WGS sequence"/>
</dbReference>
<proteinExistence type="predicted"/>
<sequence>MKELYKMMESGKIRLNPKYQRGDVWQKDRRSLLISSLFKNLHVPELLFNIHEIDNDEEDDDSDSGSSRTVWDACDGKQRMTSILKFMRGEIPVKDDTGTSYYYPTSSNLDARCLDSTMKATFDKFRVRYGAYHDLNDAQETLLFNRVQGGIPLSTAEVLKSNSGPWSTWIRELCDRYFNESPTSLSPRITVPIRASEFITMIYMARVYFEGLTAVQVLSPTQLRAIVTSHKLPSANKRKEFDAILERLRRLTLVKAWSKDKAMNPSAVQRARAAGWKWPHRVFRPERSRVVSPVELDFLPLLIARWPTLSDGDLLEVIGDYRDFVYEKFGSERKRNVKVIGSISEWIRTRSASYATSISTTAPRIPIACPPRLEKESPPPPSRSASRQLRPPRRALLRHPRMVSPQQVLPSARSFSPTRRRKYLSRRLGRWRASRRVLERGRRKRRRRSRRRGRRRSGEGSAPRRRSGKTGRVRARSRRSLERRRRGATS</sequence>
<gene>
    <name evidence="3" type="ORF">BCR35DRAFT_194723</name>
</gene>
<dbReference type="Pfam" id="PF03235">
    <property type="entry name" value="GmrSD_N"/>
    <property type="match status" value="1"/>
</dbReference>
<dbReference type="OrthoDB" id="2530081at2759"/>
<organism evidence="3 4">
    <name type="scientific">Leucosporidium creatinivorum</name>
    <dbReference type="NCBI Taxonomy" id="106004"/>
    <lineage>
        <taxon>Eukaryota</taxon>
        <taxon>Fungi</taxon>
        <taxon>Dikarya</taxon>
        <taxon>Basidiomycota</taxon>
        <taxon>Pucciniomycotina</taxon>
        <taxon>Microbotryomycetes</taxon>
        <taxon>Leucosporidiales</taxon>
        <taxon>Leucosporidium</taxon>
    </lineage>
</organism>
<evidence type="ECO:0000256" key="1">
    <source>
        <dbReference type="SAM" id="MobiDB-lite"/>
    </source>
</evidence>
<evidence type="ECO:0000259" key="2">
    <source>
        <dbReference type="Pfam" id="PF03235"/>
    </source>
</evidence>
<name>A0A1Y2DTY4_9BASI</name>
<dbReference type="InParanoid" id="A0A1Y2DTY4"/>
<dbReference type="InterPro" id="IPR004919">
    <property type="entry name" value="GmrSD_N"/>
</dbReference>
<dbReference type="EMBL" id="MCGR01000070">
    <property type="protein sequence ID" value="ORY62720.1"/>
    <property type="molecule type" value="Genomic_DNA"/>
</dbReference>
<feature type="compositionally biased region" description="Basic residues" evidence="1">
    <location>
        <begin position="418"/>
        <end position="455"/>
    </location>
</feature>
<dbReference type="AlphaFoldDB" id="A0A1Y2DTY4"/>
<evidence type="ECO:0000313" key="4">
    <source>
        <dbReference type="Proteomes" id="UP000193467"/>
    </source>
</evidence>
<feature type="region of interest" description="Disordered" evidence="1">
    <location>
        <begin position="365"/>
        <end position="490"/>
    </location>
</feature>
<dbReference type="PANTHER" id="PTHR39639:SF1">
    <property type="entry name" value="DUF262 DOMAIN-CONTAINING PROTEIN"/>
    <property type="match status" value="1"/>
</dbReference>
<evidence type="ECO:0000313" key="3">
    <source>
        <dbReference type="EMBL" id="ORY62720.1"/>
    </source>
</evidence>
<protein>
    <recommendedName>
        <fullName evidence="2">GmrSD restriction endonucleases N-terminal domain-containing protein</fullName>
    </recommendedName>
</protein>